<dbReference type="InterPro" id="IPR036291">
    <property type="entry name" value="NAD(P)-bd_dom_sf"/>
</dbReference>
<evidence type="ECO:0000313" key="3">
    <source>
        <dbReference type="EMBL" id="QHV99698.1"/>
    </source>
</evidence>
<dbReference type="Pfam" id="PF01370">
    <property type="entry name" value="Epimerase"/>
    <property type="match status" value="1"/>
</dbReference>
<dbReference type="PANTHER" id="PTHR43000">
    <property type="entry name" value="DTDP-D-GLUCOSE 4,6-DEHYDRATASE-RELATED"/>
    <property type="match status" value="1"/>
</dbReference>
<dbReference type="KEGG" id="senf:GJR95_33885"/>
<dbReference type="Proteomes" id="UP000464577">
    <property type="component" value="Chromosome"/>
</dbReference>
<gene>
    <name evidence="3" type="ORF">GJR95_33885</name>
</gene>
<dbReference type="Gene3D" id="3.40.50.720">
    <property type="entry name" value="NAD(P)-binding Rossmann-like Domain"/>
    <property type="match status" value="1"/>
</dbReference>
<dbReference type="InterPro" id="IPR001509">
    <property type="entry name" value="Epimerase_deHydtase"/>
</dbReference>
<dbReference type="EMBL" id="CP045997">
    <property type="protein sequence ID" value="QHV99698.1"/>
    <property type="molecule type" value="Genomic_DNA"/>
</dbReference>
<dbReference type="RefSeq" id="WP_162390093.1">
    <property type="nucleotide sequence ID" value="NZ_CP045997.1"/>
</dbReference>
<protein>
    <submittedName>
        <fullName evidence="3">NAD-dependent epimerase/dehydratase family protein</fullName>
    </submittedName>
</protein>
<evidence type="ECO:0000313" key="4">
    <source>
        <dbReference type="Proteomes" id="UP000464577"/>
    </source>
</evidence>
<dbReference type="SUPFAM" id="SSF51735">
    <property type="entry name" value="NAD(P)-binding Rossmann-fold domains"/>
    <property type="match status" value="1"/>
</dbReference>
<feature type="domain" description="NAD-dependent epimerase/dehydratase" evidence="2">
    <location>
        <begin position="3"/>
        <end position="210"/>
    </location>
</feature>
<organism evidence="3 4">
    <name type="scientific">Spirosoma endbachense</name>
    <dbReference type="NCBI Taxonomy" id="2666025"/>
    <lineage>
        <taxon>Bacteria</taxon>
        <taxon>Pseudomonadati</taxon>
        <taxon>Bacteroidota</taxon>
        <taxon>Cytophagia</taxon>
        <taxon>Cytophagales</taxon>
        <taxon>Cytophagaceae</taxon>
        <taxon>Spirosoma</taxon>
    </lineage>
</organism>
<evidence type="ECO:0000256" key="1">
    <source>
        <dbReference type="ARBA" id="ARBA00007637"/>
    </source>
</evidence>
<evidence type="ECO:0000259" key="2">
    <source>
        <dbReference type="Pfam" id="PF01370"/>
    </source>
</evidence>
<name>A0A6P1W549_9BACT</name>
<accession>A0A6P1W549</accession>
<comment type="similarity">
    <text evidence="1">Belongs to the NAD(P)-dependent epimerase/dehydratase family.</text>
</comment>
<keyword evidence="4" id="KW-1185">Reference proteome</keyword>
<reference evidence="3 4" key="1">
    <citation type="submission" date="2019-11" db="EMBL/GenBank/DDBJ databases">
        <title>Spirosoma endbachense sp. nov., isolated from a natural salt meadow.</title>
        <authorList>
            <person name="Rojas J."/>
            <person name="Ambika Manirajan B."/>
            <person name="Ratering S."/>
            <person name="Suarez C."/>
            <person name="Geissler-Plaum R."/>
            <person name="Schnell S."/>
        </authorList>
    </citation>
    <scope>NUCLEOTIDE SEQUENCE [LARGE SCALE GENOMIC DNA]</scope>
    <source>
        <strain evidence="3 4">I-24</strain>
    </source>
</reference>
<dbReference type="AlphaFoldDB" id="A0A6P1W549"/>
<proteinExistence type="inferred from homology"/>
<sequence length="304" mass="32839">MTILLTGASGFLGSRILKELEPDNSVTTLGRQLSGSRHIVCDLAKEAPDLIGHSFDVVVNAAGKAHSVPRNSQELADYERVNVQGTARLLASLEKLPVLPQSIVHISTVLVYGRSEGKHLNEQTSLDAKDAYGYSKVKAEAVVQAWGVKNGVRVTILRLPLVVAEQPTGNLAAMLKGIRRGYYVRIGAGLTRRSMVRADDVAAVIIRAASVSGIYNLTDGRHPSVRELEDAIARTVGRNRIPSIPLSFSKAIAYVGDGINALIGRRFPLDSAALQKLTGSLTFSDEAARQHLNWNPRSVLDSFK</sequence>